<reference evidence="1 2" key="1">
    <citation type="journal article" date="1998" name="DNA Res.">
        <title>Complete sequence and gene organization of the genome of a hyper-thermophilic archaebacterium, Pyrococcus horikoshii OT3.</title>
        <authorList>
            <person name="Kawarabayasi Y."/>
            <person name="Sawada M."/>
            <person name="Horikawa H."/>
            <person name="Haikawa Y."/>
            <person name="Hino Y."/>
            <person name="Yamamoto S."/>
            <person name="Sekine M."/>
            <person name="Baba S."/>
            <person name="Kosugi H."/>
            <person name="Hosoyama A."/>
            <person name="Nagai Y."/>
            <person name="Sakai M."/>
            <person name="Ogura K."/>
            <person name="Otuka R."/>
            <person name="Nakazawa H."/>
            <person name="Takamiya M."/>
            <person name="Ohfuku Y."/>
            <person name="Funahashi T."/>
            <person name="Tanaka T."/>
            <person name="Kudoh Y."/>
            <person name="Yamazaki J."/>
            <person name="Kushida N."/>
            <person name="Oguchi A."/>
            <person name="Aoki K."/>
            <person name="Nakamura Y."/>
            <person name="Robb T.F."/>
            <person name="Horikoshi K."/>
            <person name="Masuchi Y."/>
            <person name="Shizuya H."/>
            <person name="Kikuchi H."/>
        </authorList>
    </citation>
    <scope>NUCLEOTIDE SEQUENCE [LARGE SCALE GENOMIC DNA]</scope>
    <source>
        <strain evidence="2">ATCC 700860 / DSM 12428 / JCM 9974 / NBRC 100139 / OT-3</strain>
    </source>
</reference>
<dbReference type="EnsemblBacteria" id="BAA29636">
    <property type="protein sequence ID" value="BAA29636"/>
    <property type="gene ID" value="BAA29636"/>
</dbReference>
<dbReference type="Proteomes" id="UP000000752">
    <property type="component" value="Chromosome"/>
</dbReference>
<protein>
    <submittedName>
        <fullName evidence="1">Uncharacterized protein</fullName>
    </submittedName>
</protein>
<dbReference type="PIR" id="G71168">
    <property type="entry name" value="G71168"/>
</dbReference>
<gene>
    <name evidence="1" type="ordered locus">PH0547</name>
</gene>
<name>O58282_PYRHO</name>
<accession>O58282</accession>
<proteinExistence type="predicted"/>
<sequence>MYVLGVVNSITPGAPCSGITSPVIEVLGGIPPRAASTSIAMITRSPWLRVGVLAFTLPSASWSTIKPNVDPVRRDQLKFTWVEAAFSLVPFTPRTISLNMLPCGSATYVWVLDVAL</sequence>
<dbReference type="KEGG" id="pho:PH0547"/>
<dbReference type="AlphaFoldDB" id="O58282"/>
<dbReference type="EMBL" id="BA000001">
    <property type="protein sequence ID" value="BAA29636.1"/>
    <property type="molecule type" value="Genomic_DNA"/>
</dbReference>
<organism evidence="1 2">
    <name type="scientific">Pyrococcus horikoshii (strain ATCC 700860 / DSM 12428 / JCM 9974 / NBRC 100139 / OT-3)</name>
    <dbReference type="NCBI Taxonomy" id="70601"/>
    <lineage>
        <taxon>Archaea</taxon>
        <taxon>Methanobacteriati</taxon>
        <taxon>Methanobacteriota</taxon>
        <taxon>Thermococci</taxon>
        <taxon>Thermococcales</taxon>
        <taxon>Thermococcaceae</taxon>
        <taxon>Pyrococcus</taxon>
    </lineage>
</organism>
<evidence type="ECO:0000313" key="2">
    <source>
        <dbReference type="Proteomes" id="UP000000752"/>
    </source>
</evidence>
<keyword evidence="2" id="KW-1185">Reference proteome</keyword>
<evidence type="ECO:0000313" key="1">
    <source>
        <dbReference type="EMBL" id="BAA29636.1"/>
    </source>
</evidence>